<dbReference type="GO" id="GO:0005829">
    <property type="term" value="C:cytosol"/>
    <property type="evidence" value="ECO:0007669"/>
    <property type="project" value="TreeGrafter"/>
</dbReference>
<dbReference type="AlphaFoldDB" id="A0A6S5RTZ5"/>
<dbReference type="EMBL" id="AP022213">
    <property type="protein sequence ID" value="BBT15556.1"/>
    <property type="molecule type" value="Genomic_DNA"/>
</dbReference>
<proteinExistence type="inferred from homology"/>
<dbReference type="InterPro" id="IPR003680">
    <property type="entry name" value="Flavodoxin_fold"/>
</dbReference>
<evidence type="ECO:0000256" key="1">
    <source>
        <dbReference type="ARBA" id="ARBA00006252"/>
    </source>
</evidence>
<reference evidence="4 5" key="1">
    <citation type="submission" date="2019-12" db="EMBL/GenBank/DDBJ databases">
        <title>complete genome sequences of Pseudomonas otitidis str. WP8-S17-CRE-03 isolated from wastewater treatment plant effluent.</title>
        <authorList>
            <person name="Sekizuka T."/>
            <person name="Itokawa K."/>
            <person name="Yatsu K."/>
            <person name="Inamine Y."/>
            <person name="Kuroda M."/>
        </authorList>
    </citation>
    <scope>NUCLEOTIDE SEQUENCE [LARGE SCALE GENOMIC DNA]</scope>
    <source>
        <strain evidence="4 5">WP8-S17-CRE-03</strain>
    </source>
</reference>
<gene>
    <name evidence="4" type="ORF">WP8S17C03_16050</name>
</gene>
<feature type="domain" description="Flavodoxin-like fold" evidence="3">
    <location>
        <begin position="5"/>
        <end position="93"/>
    </location>
</feature>
<evidence type="ECO:0000313" key="4">
    <source>
        <dbReference type="EMBL" id="BBT15556.1"/>
    </source>
</evidence>
<evidence type="ECO:0000256" key="2">
    <source>
        <dbReference type="ARBA" id="ARBA00023002"/>
    </source>
</evidence>
<protein>
    <recommendedName>
        <fullName evidence="3">Flavodoxin-like fold domain-containing protein</fullName>
    </recommendedName>
</protein>
<evidence type="ECO:0000259" key="3">
    <source>
        <dbReference type="Pfam" id="PF02525"/>
    </source>
</evidence>
<dbReference type="InterPro" id="IPR029039">
    <property type="entry name" value="Flavoprotein-like_sf"/>
</dbReference>
<organism evidence="4 5">
    <name type="scientific">Metapseudomonas otitidis</name>
    <dbReference type="NCBI Taxonomy" id="319939"/>
    <lineage>
        <taxon>Bacteria</taxon>
        <taxon>Pseudomonadati</taxon>
        <taxon>Pseudomonadota</taxon>
        <taxon>Gammaproteobacteria</taxon>
        <taxon>Pseudomonadales</taxon>
        <taxon>Pseudomonadaceae</taxon>
        <taxon>Metapseudomonas</taxon>
    </lineage>
</organism>
<dbReference type="Proteomes" id="UP000515591">
    <property type="component" value="Chromosome"/>
</dbReference>
<keyword evidence="2" id="KW-0560">Oxidoreductase</keyword>
<dbReference type="SUPFAM" id="SSF52218">
    <property type="entry name" value="Flavoproteins"/>
    <property type="match status" value="1"/>
</dbReference>
<dbReference type="GO" id="GO:0003955">
    <property type="term" value="F:NAD(P)H dehydrogenase (quinone) activity"/>
    <property type="evidence" value="ECO:0007669"/>
    <property type="project" value="TreeGrafter"/>
</dbReference>
<comment type="similarity">
    <text evidence="1">Belongs to the NAD(P)H dehydrogenase (quinone) family.</text>
</comment>
<dbReference type="PANTHER" id="PTHR10204">
    <property type="entry name" value="NAD P H OXIDOREDUCTASE-RELATED"/>
    <property type="match status" value="1"/>
</dbReference>
<dbReference type="Gene3D" id="3.40.50.360">
    <property type="match status" value="1"/>
</dbReference>
<sequence length="93" mass="10349">MNTRKVLVVLGHPDGDSYCAALAEAYGETARQAGHDVRTLALHHLQFDPVLRSGYRHPQPLEADLVEACNLLTWADHLCFVYPIWWGGVPALL</sequence>
<accession>A0A6S5RTZ5</accession>
<dbReference type="Pfam" id="PF02525">
    <property type="entry name" value="Flavodoxin_2"/>
    <property type="match status" value="1"/>
</dbReference>
<dbReference type="InterPro" id="IPR051545">
    <property type="entry name" value="NAD(P)H_dehydrogenase_qn"/>
</dbReference>
<dbReference type="PANTHER" id="PTHR10204:SF34">
    <property type="entry name" value="NAD(P)H DEHYDROGENASE [QUINONE] 1 ISOFORM 1"/>
    <property type="match status" value="1"/>
</dbReference>
<evidence type="ECO:0000313" key="5">
    <source>
        <dbReference type="Proteomes" id="UP000515591"/>
    </source>
</evidence>
<name>A0A6S5RTZ5_9GAMM</name>